<gene>
    <name evidence="2" type="ORF">MBBWO_13740</name>
</gene>
<keyword evidence="1" id="KW-0472">Membrane</keyword>
<protein>
    <recommendedName>
        <fullName evidence="4">Membrane protein YczE</fullName>
    </recommendedName>
</protein>
<dbReference type="EMBL" id="MZGU01000006">
    <property type="protein sequence ID" value="PWB85060.1"/>
    <property type="molecule type" value="Genomic_DNA"/>
</dbReference>
<evidence type="ECO:0000313" key="3">
    <source>
        <dbReference type="Proteomes" id="UP000245577"/>
    </source>
</evidence>
<dbReference type="PANTHER" id="PTHR40078">
    <property type="entry name" value="INTEGRAL MEMBRANE PROTEIN-RELATED"/>
    <property type="match status" value="1"/>
</dbReference>
<dbReference type="RefSeq" id="WP_116670153.1">
    <property type="nucleotide sequence ID" value="NZ_MZGU01000006.1"/>
</dbReference>
<feature type="transmembrane region" description="Helical" evidence="1">
    <location>
        <begin position="80"/>
        <end position="100"/>
    </location>
</feature>
<dbReference type="InterPro" id="IPR038750">
    <property type="entry name" value="YczE/YyaS-like"/>
</dbReference>
<name>A0A2U1S637_9EURY</name>
<dbReference type="OrthoDB" id="76782at2157"/>
<dbReference type="AlphaFoldDB" id="A0A2U1S637"/>
<reference evidence="2 3" key="1">
    <citation type="submission" date="2017-03" db="EMBL/GenBank/DDBJ databases">
        <title>Genome sequence of Methanobrevibacter wosei.</title>
        <authorList>
            <person name="Poehlein A."/>
            <person name="Seedorf H."/>
            <person name="Daniel R."/>
        </authorList>
    </citation>
    <scope>NUCLEOTIDE SEQUENCE [LARGE SCALE GENOMIC DNA]</scope>
    <source>
        <strain evidence="2 3">DSM 11979</strain>
    </source>
</reference>
<evidence type="ECO:0000313" key="2">
    <source>
        <dbReference type="EMBL" id="PWB85060.1"/>
    </source>
</evidence>
<dbReference type="Proteomes" id="UP000245577">
    <property type="component" value="Unassembled WGS sequence"/>
</dbReference>
<keyword evidence="1" id="KW-0812">Transmembrane</keyword>
<keyword evidence="3" id="KW-1185">Reference proteome</keyword>
<accession>A0A2U1S637</accession>
<organism evidence="2 3">
    <name type="scientific">Methanobrevibacter woesei</name>
    <dbReference type="NCBI Taxonomy" id="190976"/>
    <lineage>
        <taxon>Archaea</taxon>
        <taxon>Methanobacteriati</taxon>
        <taxon>Methanobacteriota</taxon>
        <taxon>Methanomada group</taxon>
        <taxon>Methanobacteria</taxon>
        <taxon>Methanobacteriales</taxon>
        <taxon>Methanobacteriaceae</taxon>
        <taxon>Methanobrevibacter</taxon>
    </lineage>
</organism>
<feature type="transmembrane region" description="Helical" evidence="1">
    <location>
        <begin position="45"/>
        <end position="68"/>
    </location>
</feature>
<comment type="caution">
    <text evidence="2">The sequence shown here is derived from an EMBL/GenBank/DDBJ whole genome shotgun (WGS) entry which is preliminary data.</text>
</comment>
<feature type="transmembrane region" description="Helical" evidence="1">
    <location>
        <begin position="106"/>
        <end position="128"/>
    </location>
</feature>
<evidence type="ECO:0000256" key="1">
    <source>
        <dbReference type="SAM" id="Phobius"/>
    </source>
</evidence>
<dbReference type="Pfam" id="PF19700">
    <property type="entry name" value="DUF6198"/>
    <property type="match status" value="1"/>
</dbReference>
<evidence type="ECO:0008006" key="4">
    <source>
        <dbReference type="Google" id="ProtNLM"/>
    </source>
</evidence>
<feature type="transmembrane region" description="Helical" evidence="1">
    <location>
        <begin position="7"/>
        <end position="25"/>
    </location>
</feature>
<keyword evidence="1" id="KW-1133">Transmembrane helix</keyword>
<feature type="transmembrane region" description="Helical" evidence="1">
    <location>
        <begin position="181"/>
        <end position="200"/>
    </location>
</feature>
<proteinExistence type="predicted"/>
<sequence length="217" mass="24017">MNSTRRIVQYLFGLFIMTLGIAFSLKSNLGSTPISSIPYSMELIWGIEVGLATSIFNVLLVLTEPIILRRKFKKKHLLQIPVSIIFGFFTTVAVNLINFIPEPSNFLWALVMMVVSIFLVALGLFFYVPTNLVPLAGEGVVQSIAIVSKRLFPRIKVFFDSTMVIASFVLSYVFLGVIGGSVGIGTIISAIFVGITLKYINKAYTYLTGKDVDLKKM</sequence>
<feature type="transmembrane region" description="Helical" evidence="1">
    <location>
        <begin position="157"/>
        <end position="175"/>
    </location>
</feature>
<dbReference type="PANTHER" id="PTHR40078:SF1">
    <property type="entry name" value="INTEGRAL MEMBRANE PROTEIN"/>
    <property type="match status" value="1"/>
</dbReference>